<gene>
    <name evidence="3" type="ORF">CLV32_3293</name>
</gene>
<dbReference type="Pfam" id="PF00723">
    <property type="entry name" value="Glyco_hydro_15"/>
    <property type="match status" value="1"/>
</dbReference>
<dbReference type="GO" id="GO:0004553">
    <property type="term" value="F:hydrolase activity, hydrolyzing O-glycosyl compounds"/>
    <property type="evidence" value="ECO:0007669"/>
    <property type="project" value="UniProtKB-ARBA"/>
</dbReference>
<dbReference type="PANTHER" id="PTHR31616">
    <property type="entry name" value="TREHALASE"/>
    <property type="match status" value="1"/>
</dbReference>
<dbReference type="InterPro" id="IPR012341">
    <property type="entry name" value="6hp_glycosidase-like_sf"/>
</dbReference>
<dbReference type="InterPro" id="IPR045582">
    <property type="entry name" value="Trehalase-like_N"/>
</dbReference>
<evidence type="ECO:0000313" key="3">
    <source>
        <dbReference type="EMBL" id="TDO20660.1"/>
    </source>
</evidence>
<dbReference type="AlphaFoldDB" id="A0A4R6IEE5"/>
<evidence type="ECO:0000313" key="4">
    <source>
        <dbReference type="Proteomes" id="UP000295499"/>
    </source>
</evidence>
<comment type="caution">
    <text evidence="3">The sequence shown here is derived from an EMBL/GenBank/DDBJ whole genome shotgun (WGS) entry which is preliminary data.</text>
</comment>
<dbReference type="OrthoDB" id="3902805at2"/>
<dbReference type="EMBL" id="SNWM01000004">
    <property type="protein sequence ID" value="TDO20660.1"/>
    <property type="molecule type" value="Genomic_DNA"/>
</dbReference>
<protein>
    <submittedName>
        <fullName evidence="3">Pentatricopeptide repeat protein</fullName>
    </submittedName>
</protein>
<feature type="domain" description="Trehalase-like N-terminal" evidence="2">
    <location>
        <begin position="9"/>
        <end position="191"/>
    </location>
</feature>
<proteinExistence type="predicted"/>
<dbReference type="PANTHER" id="PTHR31616:SF0">
    <property type="entry name" value="GLUCAN 1,4-ALPHA-GLUCOSIDASE"/>
    <property type="match status" value="1"/>
</dbReference>
<dbReference type="InterPro" id="IPR011613">
    <property type="entry name" value="GH15-like"/>
</dbReference>
<organism evidence="3 4">
    <name type="scientific">Pedobacter duraquae</name>
    <dbReference type="NCBI Taxonomy" id="425511"/>
    <lineage>
        <taxon>Bacteria</taxon>
        <taxon>Pseudomonadati</taxon>
        <taxon>Bacteroidota</taxon>
        <taxon>Sphingobacteriia</taxon>
        <taxon>Sphingobacteriales</taxon>
        <taxon>Sphingobacteriaceae</taxon>
        <taxon>Pedobacter</taxon>
    </lineage>
</organism>
<dbReference type="RefSeq" id="WP_133557339.1">
    <property type="nucleotide sequence ID" value="NZ_SNWM01000004.1"/>
</dbReference>
<reference evidence="3 4" key="1">
    <citation type="submission" date="2019-03" db="EMBL/GenBank/DDBJ databases">
        <title>Genomic Encyclopedia of Archaeal and Bacterial Type Strains, Phase II (KMG-II): from individual species to whole genera.</title>
        <authorList>
            <person name="Goeker M."/>
        </authorList>
    </citation>
    <scope>NUCLEOTIDE SEQUENCE [LARGE SCALE GENOMIC DNA]</scope>
    <source>
        <strain evidence="3 4">DSM 19034</strain>
    </source>
</reference>
<dbReference type="Proteomes" id="UP000295499">
    <property type="component" value="Unassembled WGS sequence"/>
</dbReference>
<dbReference type="InterPro" id="IPR008928">
    <property type="entry name" value="6-hairpin_glycosidase_sf"/>
</dbReference>
<dbReference type="SUPFAM" id="SSF48208">
    <property type="entry name" value="Six-hairpin glycosidases"/>
    <property type="match status" value="1"/>
</dbReference>
<feature type="domain" description="GH15-like" evidence="1">
    <location>
        <begin position="234"/>
        <end position="593"/>
    </location>
</feature>
<evidence type="ECO:0000259" key="1">
    <source>
        <dbReference type="Pfam" id="PF00723"/>
    </source>
</evidence>
<name>A0A4R6IEE5_9SPHI</name>
<dbReference type="Gene3D" id="1.50.10.10">
    <property type="match status" value="1"/>
</dbReference>
<dbReference type="GO" id="GO:0005975">
    <property type="term" value="P:carbohydrate metabolic process"/>
    <property type="evidence" value="ECO:0007669"/>
    <property type="project" value="InterPro"/>
</dbReference>
<evidence type="ECO:0000259" key="2">
    <source>
        <dbReference type="Pfam" id="PF19291"/>
    </source>
</evidence>
<accession>A0A4R6IEE5</accession>
<sequence>MANTSGYLPIEDYGIIGNMKTVALVSLEASIDFMCFPEFDSPTLFAGLLDQENGGSFKIVPQMENCKTKQLYIPGTAVLLTRFFSDDGISEITDYMPVKGFAENSICAIVRHIKTIRGNVTYKIHCDPRFDYANVAHKLEKKNKQELVFTAINDGNTMARLLADFPLNIKKGTGYAEVTIKQGERCTIVLESLKEADTDDLREIGFYTGGTYQETVNFWKMWISKSTYSGRWTELVNRSVITLKLLTSATHGSMVAAPTFGLPESIKGDRNWDYRFNWIRDAAFTMYAFLRLGFTEEATKFLGWIHERSTARQLHLVYAIDGAEVMEETILKHLEGYEQTKPVRIGNAAGAQLQLDIYGELIDTIYIYNKNHAKINHELWQTIELHIQHVIRDWKKPDHWIWEFRNGKKHFLHSRLMCWVAMDRAIKIAVDRSFPYPAVEWKEVRDQIYTNIYNDFWNEKLGAWVQYKGADTVDASALLMPLVHFITPDEPRWVSTLERIEKELSTDVLLYRYDNKKMKDGLKGEEGTFNMCSFWFIEALAKHKQTDKALEYFEKMTGYANHLGLFSEQIGKRGEHLGNFPQAFTHLALISAALELDKQLDRI</sequence>
<dbReference type="Pfam" id="PF19291">
    <property type="entry name" value="TREH_N"/>
    <property type="match status" value="1"/>
</dbReference>
<keyword evidence="4" id="KW-1185">Reference proteome</keyword>